<accession>A0A5C3KV17</accession>
<evidence type="ECO:0000313" key="2">
    <source>
        <dbReference type="Proteomes" id="UP000307440"/>
    </source>
</evidence>
<dbReference type="AlphaFoldDB" id="A0A5C3KV17"/>
<proteinExistence type="predicted"/>
<keyword evidence="2" id="KW-1185">Reference proteome</keyword>
<protein>
    <submittedName>
        <fullName evidence="1">Uncharacterized protein</fullName>
    </submittedName>
</protein>
<sequence>MVLSTQIPRATSTAFPPELIQHTMRFDGSGRTTRRNVATQRITRFANLPTTFSGALICKS</sequence>
<organism evidence="1 2">
    <name type="scientific">Coprinopsis marcescibilis</name>
    <name type="common">Agaric fungus</name>
    <name type="synonym">Psathyrella marcescibilis</name>
    <dbReference type="NCBI Taxonomy" id="230819"/>
    <lineage>
        <taxon>Eukaryota</taxon>
        <taxon>Fungi</taxon>
        <taxon>Dikarya</taxon>
        <taxon>Basidiomycota</taxon>
        <taxon>Agaricomycotina</taxon>
        <taxon>Agaricomycetes</taxon>
        <taxon>Agaricomycetidae</taxon>
        <taxon>Agaricales</taxon>
        <taxon>Agaricineae</taxon>
        <taxon>Psathyrellaceae</taxon>
        <taxon>Coprinopsis</taxon>
    </lineage>
</organism>
<dbReference type="EMBL" id="ML210327">
    <property type="protein sequence ID" value="TFK19748.1"/>
    <property type="molecule type" value="Genomic_DNA"/>
</dbReference>
<gene>
    <name evidence="1" type="ORF">FA15DRAFT_674181</name>
</gene>
<evidence type="ECO:0000313" key="1">
    <source>
        <dbReference type="EMBL" id="TFK19748.1"/>
    </source>
</evidence>
<dbReference type="Proteomes" id="UP000307440">
    <property type="component" value="Unassembled WGS sequence"/>
</dbReference>
<name>A0A5C3KV17_COPMA</name>
<reference evidence="1 2" key="1">
    <citation type="journal article" date="2019" name="Nat. Ecol. Evol.">
        <title>Megaphylogeny resolves global patterns of mushroom evolution.</title>
        <authorList>
            <person name="Varga T."/>
            <person name="Krizsan K."/>
            <person name="Foldi C."/>
            <person name="Dima B."/>
            <person name="Sanchez-Garcia M."/>
            <person name="Sanchez-Ramirez S."/>
            <person name="Szollosi G.J."/>
            <person name="Szarkandi J.G."/>
            <person name="Papp V."/>
            <person name="Albert L."/>
            <person name="Andreopoulos W."/>
            <person name="Angelini C."/>
            <person name="Antonin V."/>
            <person name="Barry K.W."/>
            <person name="Bougher N.L."/>
            <person name="Buchanan P."/>
            <person name="Buyck B."/>
            <person name="Bense V."/>
            <person name="Catcheside P."/>
            <person name="Chovatia M."/>
            <person name="Cooper J."/>
            <person name="Damon W."/>
            <person name="Desjardin D."/>
            <person name="Finy P."/>
            <person name="Geml J."/>
            <person name="Haridas S."/>
            <person name="Hughes K."/>
            <person name="Justo A."/>
            <person name="Karasinski D."/>
            <person name="Kautmanova I."/>
            <person name="Kiss B."/>
            <person name="Kocsube S."/>
            <person name="Kotiranta H."/>
            <person name="LaButti K.M."/>
            <person name="Lechner B.E."/>
            <person name="Liimatainen K."/>
            <person name="Lipzen A."/>
            <person name="Lukacs Z."/>
            <person name="Mihaltcheva S."/>
            <person name="Morgado L.N."/>
            <person name="Niskanen T."/>
            <person name="Noordeloos M.E."/>
            <person name="Ohm R.A."/>
            <person name="Ortiz-Santana B."/>
            <person name="Ovrebo C."/>
            <person name="Racz N."/>
            <person name="Riley R."/>
            <person name="Savchenko A."/>
            <person name="Shiryaev A."/>
            <person name="Soop K."/>
            <person name="Spirin V."/>
            <person name="Szebenyi C."/>
            <person name="Tomsovsky M."/>
            <person name="Tulloss R.E."/>
            <person name="Uehling J."/>
            <person name="Grigoriev I.V."/>
            <person name="Vagvolgyi C."/>
            <person name="Papp T."/>
            <person name="Martin F.M."/>
            <person name="Miettinen O."/>
            <person name="Hibbett D.S."/>
            <person name="Nagy L.G."/>
        </authorList>
    </citation>
    <scope>NUCLEOTIDE SEQUENCE [LARGE SCALE GENOMIC DNA]</scope>
    <source>
        <strain evidence="1 2">CBS 121175</strain>
    </source>
</reference>